<keyword evidence="5 9" id="KW-0560">Oxidoreductase</keyword>
<dbReference type="PANTHER" id="PTHR30525">
    <property type="entry name" value="1-DEOXY-D-XYLULOSE 5-PHOSPHATE REDUCTOISOMERASE"/>
    <property type="match status" value="1"/>
</dbReference>
<feature type="binding site" evidence="9">
    <location>
        <position position="148"/>
    </location>
    <ligand>
        <name>1-deoxy-D-xylulose 5-phosphate</name>
        <dbReference type="ChEBI" id="CHEBI:57792"/>
    </ligand>
</feature>
<dbReference type="Gene3D" id="1.10.1740.10">
    <property type="match status" value="1"/>
</dbReference>
<feature type="binding site" evidence="9">
    <location>
        <position position="11"/>
    </location>
    <ligand>
        <name>NADPH</name>
        <dbReference type="ChEBI" id="CHEBI:57783"/>
    </ligand>
</feature>
<dbReference type="UniPathway" id="UPA00056">
    <property type="reaction ID" value="UER00092"/>
</dbReference>
<evidence type="ECO:0000256" key="3">
    <source>
        <dbReference type="ARBA" id="ARBA00022723"/>
    </source>
</evidence>
<feature type="binding site" evidence="9">
    <location>
        <position position="14"/>
    </location>
    <ligand>
        <name>NADPH</name>
        <dbReference type="ChEBI" id="CHEBI:57783"/>
    </ligand>
</feature>
<dbReference type="InterPro" id="IPR036291">
    <property type="entry name" value="NAD(P)-bd_dom_sf"/>
</dbReference>
<evidence type="ECO:0000256" key="1">
    <source>
        <dbReference type="ARBA" id="ARBA00005094"/>
    </source>
</evidence>
<feature type="binding site" evidence="9">
    <location>
        <position position="149"/>
    </location>
    <ligand>
        <name>1-deoxy-D-xylulose 5-phosphate</name>
        <dbReference type="ChEBI" id="CHEBI:57792"/>
    </ligand>
</feature>
<dbReference type="InterPro" id="IPR013644">
    <property type="entry name" value="DXP_reductoisomerase_C"/>
</dbReference>
<comment type="pathway">
    <text evidence="1 9">Isoprenoid biosynthesis; isopentenyl diphosphate biosynthesis via DXP pathway; isopentenyl diphosphate from 1-deoxy-D-xylulose 5-phosphate: step 1/6.</text>
</comment>
<dbReference type="EC" id="1.1.1.267" evidence="9"/>
<feature type="domain" description="DXP reductoisomerase C-terminal" evidence="12">
    <location>
        <begin position="259"/>
        <end position="375"/>
    </location>
</feature>
<dbReference type="InterPro" id="IPR013512">
    <property type="entry name" value="DXP_reductoisomerase_N"/>
</dbReference>
<dbReference type="FunFam" id="3.40.50.720:FF:000045">
    <property type="entry name" value="1-deoxy-D-xylulose 5-phosphate reductoisomerase"/>
    <property type="match status" value="1"/>
</dbReference>
<feature type="binding site" evidence="9">
    <location>
        <position position="123"/>
    </location>
    <ligand>
        <name>NADPH</name>
        <dbReference type="ChEBI" id="CHEBI:57783"/>
    </ligand>
</feature>
<dbReference type="RefSeq" id="WP_187333923.1">
    <property type="nucleotide sequence ID" value="NZ_CP060490.1"/>
</dbReference>
<dbReference type="NCBIfam" id="TIGR00243">
    <property type="entry name" value="Dxr"/>
    <property type="match status" value="1"/>
</dbReference>
<dbReference type="EMBL" id="CP060490">
    <property type="protein sequence ID" value="QNL45495.1"/>
    <property type="molecule type" value="Genomic_DNA"/>
</dbReference>
<evidence type="ECO:0000256" key="6">
    <source>
        <dbReference type="ARBA" id="ARBA00023211"/>
    </source>
</evidence>
<feature type="domain" description="1-deoxy-D-xylulose 5-phosphate reductoisomerase N-terminal" evidence="10">
    <location>
        <begin position="5"/>
        <end position="129"/>
    </location>
</feature>
<keyword evidence="13" id="KW-0413">Isomerase</keyword>
<dbReference type="KEGG" id="ohi:H8790_05705"/>
<feature type="binding site" evidence="9">
    <location>
        <position position="174"/>
    </location>
    <ligand>
        <name>1-deoxy-D-xylulose 5-phosphate</name>
        <dbReference type="ChEBI" id="CHEBI:57792"/>
    </ligand>
</feature>
<evidence type="ECO:0000256" key="9">
    <source>
        <dbReference type="HAMAP-Rule" id="MF_00183"/>
    </source>
</evidence>
<feature type="binding site" evidence="9">
    <location>
        <position position="147"/>
    </location>
    <ligand>
        <name>Mn(2+)</name>
        <dbReference type="ChEBI" id="CHEBI:29035"/>
    </ligand>
</feature>
<dbReference type="NCBIfam" id="NF009114">
    <property type="entry name" value="PRK12464.1"/>
    <property type="match status" value="1"/>
</dbReference>
<comment type="function">
    <text evidence="9">Catalyzes the NADPH-dependent rearrangement and reduction of 1-deoxy-D-xylulose-5-phosphate (DXP) to 2-C-methyl-D-erythritol 4-phosphate (MEP).</text>
</comment>
<dbReference type="Gene3D" id="3.40.50.720">
    <property type="entry name" value="NAD(P)-binding Rossmann-like Domain"/>
    <property type="match status" value="1"/>
</dbReference>
<feature type="binding site" evidence="9">
    <location>
        <position position="36"/>
    </location>
    <ligand>
        <name>NADPH</name>
        <dbReference type="ChEBI" id="CHEBI:57783"/>
    </ligand>
</feature>
<feature type="binding site" evidence="9">
    <location>
        <position position="219"/>
    </location>
    <ligand>
        <name>Mn(2+)</name>
        <dbReference type="ChEBI" id="CHEBI:29035"/>
    </ligand>
</feature>
<evidence type="ECO:0000256" key="7">
    <source>
        <dbReference type="ARBA" id="ARBA00023229"/>
    </source>
</evidence>
<evidence type="ECO:0000256" key="2">
    <source>
        <dbReference type="ARBA" id="ARBA00006825"/>
    </source>
</evidence>
<feature type="domain" description="1-deoxy-D-xylulose 5-phosphate reductoisomerase C-terminal" evidence="11">
    <location>
        <begin position="143"/>
        <end position="227"/>
    </location>
</feature>
<dbReference type="Proteomes" id="UP000515960">
    <property type="component" value="Chromosome"/>
</dbReference>
<keyword evidence="6 9" id="KW-0464">Manganese</keyword>
<feature type="binding site" evidence="9">
    <location>
        <position position="203"/>
    </location>
    <ligand>
        <name>NADPH</name>
        <dbReference type="ChEBI" id="CHEBI:57783"/>
    </ligand>
</feature>
<feature type="binding site" evidence="9">
    <location>
        <position position="215"/>
    </location>
    <ligand>
        <name>1-deoxy-D-xylulose 5-phosphate</name>
        <dbReference type="ChEBI" id="CHEBI:57792"/>
    </ligand>
</feature>
<feature type="binding site" evidence="9">
    <location>
        <position position="13"/>
    </location>
    <ligand>
        <name>NADPH</name>
        <dbReference type="ChEBI" id="CHEBI:57783"/>
    </ligand>
</feature>
<feature type="binding site" evidence="9">
    <location>
        <position position="12"/>
    </location>
    <ligand>
        <name>NADPH</name>
        <dbReference type="ChEBI" id="CHEBI:57783"/>
    </ligand>
</feature>
<dbReference type="PIRSF" id="PIRSF006205">
    <property type="entry name" value="Dxp_reductismrs"/>
    <property type="match status" value="1"/>
</dbReference>
<dbReference type="GO" id="GO:0070402">
    <property type="term" value="F:NADPH binding"/>
    <property type="evidence" value="ECO:0007669"/>
    <property type="project" value="InterPro"/>
</dbReference>
<evidence type="ECO:0000256" key="4">
    <source>
        <dbReference type="ARBA" id="ARBA00022857"/>
    </source>
</evidence>
<dbReference type="SUPFAM" id="SSF55347">
    <property type="entry name" value="Glyceraldehyde-3-phosphate dehydrogenase-like, C-terminal domain"/>
    <property type="match status" value="1"/>
</dbReference>
<dbReference type="SUPFAM" id="SSF51735">
    <property type="entry name" value="NAD(P)-binding Rossmann-fold domains"/>
    <property type="match status" value="1"/>
</dbReference>
<feature type="binding site" evidence="9">
    <location>
        <position position="37"/>
    </location>
    <ligand>
        <name>NADPH</name>
        <dbReference type="ChEBI" id="CHEBI:57783"/>
    </ligand>
</feature>
<name>A0A7G9B7G4_9FIRM</name>
<feature type="binding site" evidence="9">
    <location>
        <position position="216"/>
    </location>
    <ligand>
        <name>1-deoxy-D-xylulose 5-phosphate</name>
        <dbReference type="ChEBI" id="CHEBI:57792"/>
    </ligand>
</feature>
<protein>
    <recommendedName>
        <fullName evidence="9">1-deoxy-D-xylulose 5-phosphate reductoisomerase</fullName>
        <shortName evidence="9">DXP reductoisomerase</shortName>
        <ecNumber evidence="9">1.1.1.267</ecNumber>
    </recommendedName>
    <alternativeName>
        <fullName evidence="9">1-deoxyxylulose-5-phosphate reductoisomerase</fullName>
    </alternativeName>
    <alternativeName>
        <fullName evidence="9">2-C-methyl-D-erythritol 4-phosphate synthase</fullName>
    </alternativeName>
</protein>
<sequence length="381" mass="41604">MSKVISVLGSTGSIGRQTLDVAGQLGLPVAALATNRNIALLEQQTRQFRPRLAVVYEEASAEQFRSRVKDLEVKVLSGMEGLIEAASIKEADTVVTAVVGMVGLRPTLAAIEQGKRIAFANKETLVCAGELVMDAAYRHGAEVVPVDSEHSAIFQCLQGCRDRRELRRLILTCSGGPFYGKNSEELKEMTREDALRHPNWKMGPKITVDCATLMNKGLEVIEAMRLYRLPLSQVDVVIHRQSIVHSLVEYRDGAVLAQLGTPDMRLPIRYALTYPCRGENPEPPLDLLSCPPLTFAPPDLESFPCLRLAMEAAQEGGTACAVLNGANEEAVGLFLKGEIGFTEIPELVESARRSVLVKWNASLEDILEADRCARAAVLGRQ</sequence>
<feature type="binding site" evidence="9">
    <location>
        <position position="149"/>
    </location>
    <ligand>
        <name>Mn(2+)</name>
        <dbReference type="ChEBI" id="CHEBI:29035"/>
    </ligand>
</feature>
<evidence type="ECO:0000313" key="13">
    <source>
        <dbReference type="EMBL" id="QNL45495.1"/>
    </source>
</evidence>
<dbReference type="GO" id="GO:0030604">
    <property type="term" value="F:1-deoxy-D-xylulose-5-phosphate reductoisomerase activity"/>
    <property type="evidence" value="ECO:0007669"/>
    <property type="project" value="UniProtKB-UniRule"/>
</dbReference>
<dbReference type="InterPro" id="IPR036169">
    <property type="entry name" value="DXPR_C_sf"/>
</dbReference>
<keyword evidence="7 9" id="KW-0414">Isoprene biosynthesis</keyword>
<dbReference type="InterPro" id="IPR026877">
    <property type="entry name" value="DXPR_C"/>
</dbReference>
<feature type="binding site" evidence="9">
    <location>
        <position position="219"/>
    </location>
    <ligand>
        <name>1-deoxy-D-xylulose 5-phosphate</name>
        <dbReference type="ChEBI" id="CHEBI:57792"/>
    </ligand>
</feature>
<dbReference type="Pfam" id="PF02670">
    <property type="entry name" value="DXP_reductoisom"/>
    <property type="match status" value="1"/>
</dbReference>
<dbReference type="GO" id="GO:0016853">
    <property type="term" value="F:isomerase activity"/>
    <property type="evidence" value="ECO:0007669"/>
    <property type="project" value="UniProtKB-KW"/>
</dbReference>
<keyword evidence="9" id="KW-0460">Magnesium</keyword>
<comment type="similarity">
    <text evidence="2 9">Belongs to the DXR family.</text>
</comment>
<evidence type="ECO:0000259" key="10">
    <source>
        <dbReference type="Pfam" id="PF02670"/>
    </source>
</evidence>
<comment type="caution">
    <text evidence="9">Lacks conserved residue(s) required for the propagation of feature annotation.</text>
</comment>
<dbReference type="PANTHER" id="PTHR30525:SF0">
    <property type="entry name" value="1-DEOXY-D-XYLULOSE 5-PHOSPHATE REDUCTOISOMERASE, CHLOROPLASTIC"/>
    <property type="match status" value="1"/>
</dbReference>
<feature type="binding site" evidence="9">
    <location>
        <position position="197"/>
    </location>
    <ligand>
        <name>1-deoxy-D-xylulose 5-phosphate</name>
        <dbReference type="ChEBI" id="CHEBI:57792"/>
    </ligand>
</feature>
<proteinExistence type="inferred from homology"/>
<evidence type="ECO:0000256" key="8">
    <source>
        <dbReference type="ARBA" id="ARBA00048543"/>
    </source>
</evidence>
<keyword evidence="3 9" id="KW-0479">Metal-binding</keyword>
<dbReference type="GO" id="GO:0030145">
    <property type="term" value="F:manganese ion binding"/>
    <property type="evidence" value="ECO:0007669"/>
    <property type="project" value="TreeGrafter"/>
</dbReference>
<keyword evidence="4 9" id="KW-0521">NADP</keyword>
<dbReference type="SUPFAM" id="SSF69055">
    <property type="entry name" value="1-deoxy-D-xylulose-5-phosphate reductoisomerase, C-terminal domain"/>
    <property type="match status" value="1"/>
</dbReference>
<keyword evidence="14" id="KW-1185">Reference proteome</keyword>
<evidence type="ECO:0000256" key="5">
    <source>
        <dbReference type="ARBA" id="ARBA00023002"/>
    </source>
</evidence>
<feature type="binding site" evidence="9">
    <location>
        <position position="121"/>
    </location>
    <ligand>
        <name>NADPH</name>
        <dbReference type="ChEBI" id="CHEBI:57783"/>
    </ligand>
</feature>
<comment type="cofactor">
    <cofactor evidence="9">
        <name>Mg(2+)</name>
        <dbReference type="ChEBI" id="CHEBI:18420"/>
    </cofactor>
    <cofactor evidence="9">
        <name>Mn(2+)</name>
        <dbReference type="ChEBI" id="CHEBI:29035"/>
    </cofactor>
</comment>
<dbReference type="InterPro" id="IPR003821">
    <property type="entry name" value="DXP_reductoisomerase"/>
</dbReference>
<evidence type="ECO:0000259" key="12">
    <source>
        <dbReference type="Pfam" id="PF13288"/>
    </source>
</evidence>
<dbReference type="Pfam" id="PF08436">
    <property type="entry name" value="DXP_redisom_C"/>
    <property type="match status" value="1"/>
</dbReference>
<dbReference type="HAMAP" id="MF_00183">
    <property type="entry name" value="DXP_reductoisom"/>
    <property type="match status" value="1"/>
</dbReference>
<accession>A0A7G9B7G4</accession>
<reference evidence="13 14" key="1">
    <citation type="submission" date="2020-08" db="EMBL/GenBank/DDBJ databases">
        <authorList>
            <person name="Liu C."/>
            <person name="Sun Q."/>
        </authorList>
    </citation>
    <scope>NUCLEOTIDE SEQUENCE [LARGE SCALE GENOMIC DNA]</scope>
    <source>
        <strain evidence="13 14">NSJ-62</strain>
    </source>
</reference>
<comment type="catalytic activity">
    <reaction evidence="8">
        <text>2-C-methyl-D-erythritol 4-phosphate + NADP(+) = 1-deoxy-D-xylulose 5-phosphate + NADPH + H(+)</text>
        <dbReference type="Rhea" id="RHEA:13717"/>
        <dbReference type="ChEBI" id="CHEBI:15378"/>
        <dbReference type="ChEBI" id="CHEBI:57783"/>
        <dbReference type="ChEBI" id="CHEBI:57792"/>
        <dbReference type="ChEBI" id="CHEBI:58262"/>
        <dbReference type="ChEBI" id="CHEBI:58349"/>
        <dbReference type="EC" id="1.1.1.267"/>
    </reaction>
    <physiologicalReaction direction="right-to-left" evidence="8">
        <dbReference type="Rhea" id="RHEA:13719"/>
    </physiologicalReaction>
</comment>
<evidence type="ECO:0000259" key="11">
    <source>
        <dbReference type="Pfam" id="PF08436"/>
    </source>
</evidence>
<dbReference type="AlphaFoldDB" id="A0A7G9B7G4"/>
<gene>
    <name evidence="9" type="primary">dxr</name>
    <name evidence="13" type="ORF">H8790_05705</name>
</gene>
<dbReference type="Pfam" id="PF13288">
    <property type="entry name" value="DXPR_C"/>
    <property type="match status" value="1"/>
</dbReference>
<dbReference type="GO" id="GO:0051484">
    <property type="term" value="P:isopentenyl diphosphate biosynthetic process, methylerythritol 4-phosphate pathway involved in terpenoid biosynthetic process"/>
    <property type="evidence" value="ECO:0007669"/>
    <property type="project" value="UniProtKB-ARBA"/>
</dbReference>
<organism evidence="13 14">
    <name type="scientific">Oscillibacter hominis</name>
    <dbReference type="NCBI Taxonomy" id="2763056"/>
    <lineage>
        <taxon>Bacteria</taxon>
        <taxon>Bacillati</taxon>
        <taxon>Bacillota</taxon>
        <taxon>Clostridia</taxon>
        <taxon>Eubacteriales</taxon>
        <taxon>Oscillospiraceae</taxon>
        <taxon>Oscillibacter</taxon>
    </lineage>
</organism>
<evidence type="ECO:0000313" key="14">
    <source>
        <dbReference type="Proteomes" id="UP000515960"/>
    </source>
</evidence>
<feature type="binding site" evidence="9">
    <location>
        <position position="122"/>
    </location>
    <ligand>
        <name>1-deoxy-D-xylulose 5-phosphate</name>
        <dbReference type="ChEBI" id="CHEBI:57792"/>
    </ligand>
</feature>